<dbReference type="PANTHER" id="PTHR43466:SF1">
    <property type="entry name" value="2-OXO-4-HYDROXY-4-CARBOXY-5-UREIDOIMIDAZOLINE DECARBOXYLASE-RELATED"/>
    <property type="match status" value="1"/>
</dbReference>
<dbReference type="SUPFAM" id="SSF158694">
    <property type="entry name" value="UraD-Like"/>
    <property type="match status" value="1"/>
</dbReference>
<evidence type="ECO:0000256" key="4">
    <source>
        <dbReference type="ARBA" id="ARBA00022631"/>
    </source>
</evidence>
<name>A0A1U9KHB6_ACEAC</name>
<dbReference type="GO" id="GO:0000255">
    <property type="term" value="P:allantoin metabolic process"/>
    <property type="evidence" value="ECO:0007669"/>
    <property type="project" value="InterPro"/>
</dbReference>
<dbReference type="InterPro" id="IPR017580">
    <property type="entry name" value="OHCU_decarboxylase-1"/>
</dbReference>
<evidence type="ECO:0000313" key="9">
    <source>
        <dbReference type="Proteomes" id="UP000188937"/>
    </source>
</evidence>
<dbReference type="NCBIfam" id="TIGR03164">
    <property type="entry name" value="UHCUDC"/>
    <property type="match status" value="1"/>
</dbReference>
<dbReference type="EC" id="4.1.1.97" evidence="3"/>
<sequence>MKTVFSHLNALDQAGFTALFGTLYEHSPWIAEAAWLSRPFQDNEALLAAFRAVVANASSDAQMRLIREHPELARRVGIDETLTNASRNEQASAGLDRLTQAEHARFTASNDAYRTKFAMPFIICVRLSEKDRILSEMERRTRNTPDEERQTALVEIDKIAAIRCHDILKGLETEA</sequence>
<protein>
    <recommendedName>
        <fullName evidence="3">2-oxo-4-hydroxy-4-carboxy-5-ureidoimidazoline decarboxylase</fullName>
        <ecNumber evidence="3">4.1.1.97</ecNumber>
    </recommendedName>
</protein>
<dbReference type="RefSeq" id="WP_077813239.1">
    <property type="nucleotide sequence ID" value="NZ_CP014692.1"/>
</dbReference>
<dbReference type="GO" id="GO:0006144">
    <property type="term" value="P:purine nucleobase metabolic process"/>
    <property type="evidence" value="ECO:0007669"/>
    <property type="project" value="UniProtKB-KW"/>
</dbReference>
<keyword evidence="4" id="KW-0659">Purine metabolism</keyword>
<dbReference type="InterPro" id="IPR018020">
    <property type="entry name" value="OHCU_decarboxylase"/>
</dbReference>
<dbReference type="STRING" id="435.A0U92_10810"/>
<comment type="pathway">
    <text evidence="2">Purine metabolism; urate degradation; (S)-allantoin from urate: step 3/3.</text>
</comment>
<dbReference type="Gene3D" id="1.10.3330.10">
    <property type="entry name" value="Oxo-4-hydroxy-4-carboxy-5-ureidoimidazoline decarboxylase"/>
    <property type="match status" value="1"/>
</dbReference>
<evidence type="ECO:0000259" key="7">
    <source>
        <dbReference type="Pfam" id="PF09349"/>
    </source>
</evidence>
<evidence type="ECO:0000313" key="8">
    <source>
        <dbReference type="EMBL" id="AQS85194.1"/>
    </source>
</evidence>
<accession>A0A1U9KHB6</accession>
<dbReference type="InterPro" id="IPR036778">
    <property type="entry name" value="OHCU_decarboxylase_sf"/>
</dbReference>
<organism evidence="8 9">
    <name type="scientific">Acetobacter aceti</name>
    <dbReference type="NCBI Taxonomy" id="435"/>
    <lineage>
        <taxon>Bacteria</taxon>
        <taxon>Pseudomonadati</taxon>
        <taxon>Pseudomonadota</taxon>
        <taxon>Alphaproteobacteria</taxon>
        <taxon>Acetobacterales</taxon>
        <taxon>Acetobacteraceae</taxon>
        <taxon>Acetobacter</taxon>
        <taxon>Acetobacter subgen. Acetobacter</taxon>
    </lineage>
</organism>
<comment type="catalytic activity">
    <reaction evidence="1">
        <text>5-hydroxy-2-oxo-4-ureido-2,5-dihydro-1H-imidazole-5-carboxylate + H(+) = (S)-allantoin + CO2</text>
        <dbReference type="Rhea" id="RHEA:26301"/>
        <dbReference type="ChEBI" id="CHEBI:15378"/>
        <dbReference type="ChEBI" id="CHEBI:15678"/>
        <dbReference type="ChEBI" id="CHEBI:16526"/>
        <dbReference type="ChEBI" id="CHEBI:58639"/>
        <dbReference type="EC" id="4.1.1.97"/>
    </reaction>
</comment>
<keyword evidence="9" id="KW-1185">Reference proteome</keyword>
<reference evidence="8 9" key="1">
    <citation type="submission" date="2016-03" db="EMBL/GenBank/DDBJ databases">
        <title>Acetic acid bacteria sequencing.</title>
        <authorList>
            <person name="Brandt J."/>
            <person name="Jakob F."/>
            <person name="Vogel R.F."/>
        </authorList>
    </citation>
    <scope>NUCLEOTIDE SEQUENCE [LARGE SCALE GENOMIC DNA]</scope>
    <source>
        <strain evidence="8 9">TMW2.1153</strain>
    </source>
</reference>
<evidence type="ECO:0000256" key="2">
    <source>
        <dbReference type="ARBA" id="ARBA00004754"/>
    </source>
</evidence>
<dbReference type="OrthoDB" id="9800909at2"/>
<dbReference type="GO" id="GO:0019628">
    <property type="term" value="P:urate catabolic process"/>
    <property type="evidence" value="ECO:0007669"/>
    <property type="project" value="UniProtKB-UniPathway"/>
</dbReference>
<dbReference type="PANTHER" id="PTHR43466">
    <property type="entry name" value="2-OXO-4-HYDROXY-4-CARBOXY-5-UREIDOIMIDAZOLINE DECARBOXYLASE-RELATED"/>
    <property type="match status" value="1"/>
</dbReference>
<evidence type="ECO:0000256" key="5">
    <source>
        <dbReference type="ARBA" id="ARBA00022793"/>
    </source>
</evidence>
<proteinExistence type="predicted"/>
<dbReference type="AlphaFoldDB" id="A0A1U9KHB6"/>
<dbReference type="KEGG" id="aace:A0U92_10810"/>
<dbReference type="GO" id="GO:0051997">
    <property type="term" value="F:2-oxo-4-hydroxy-4-carboxy-5-ureidoimidazoline decarboxylase activity"/>
    <property type="evidence" value="ECO:0007669"/>
    <property type="project" value="UniProtKB-EC"/>
</dbReference>
<keyword evidence="5" id="KW-0210">Decarboxylase</keyword>
<dbReference type="Proteomes" id="UP000188937">
    <property type="component" value="Chromosome"/>
</dbReference>
<evidence type="ECO:0000256" key="6">
    <source>
        <dbReference type="ARBA" id="ARBA00023239"/>
    </source>
</evidence>
<feature type="domain" description="Oxo-4-hydroxy-4-carboxy-5-ureidoimidazoline decarboxylase" evidence="7">
    <location>
        <begin position="9"/>
        <end position="164"/>
    </location>
</feature>
<gene>
    <name evidence="8" type="ORF">A0U92_10810</name>
</gene>
<dbReference type="UniPathway" id="UPA00394">
    <property type="reaction ID" value="UER00652"/>
</dbReference>
<dbReference type="EMBL" id="CP014692">
    <property type="protein sequence ID" value="AQS85194.1"/>
    <property type="molecule type" value="Genomic_DNA"/>
</dbReference>
<evidence type="ECO:0000256" key="3">
    <source>
        <dbReference type="ARBA" id="ARBA00012257"/>
    </source>
</evidence>
<dbReference type="Pfam" id="PF09349">
    <property type="entry name" value="OHCU_decarbox"/>
    <property type="match status" value="1"/>
</dbReference>
<keyword evidence="6" id="KW-0456">Lyase</keyword>
<evidence type="ECO:0000256" key="1">
    <source>
        <dbReference type="ARBA" id="ARBA00001163"/>
    </source>
</evidence>